<sequence length="184" mass="20043">MIDVFLERDFTTPLAPEFVRQLTLAARDCLDLHRVAWQGSLLARDGRRMVCHFRGPDAEGARVGLRQAGADVGRLWAGTVHEVPGTAGVSGDVLVERAFATPVDLATIQAIEDAGAACLQNHRVRFLRTFFSLDRRRMLCLYQAPDAESVRIAQRQAGMPMEAAWAFQRVAPPASTSAASTPAA</sequence>
<dbReference type="AlphaFoldDB" id="A0A7W5HMK9"/>
<dbReference type="EMBL" id="JACHXR010000013">
    <property type="protein sequence ID" value="MBB3232584.1"/>
    <property type="molecule type" value="Genomic_DNA"/>
</dbReference>
<dbReference type="InterPro" id="IPR042557">
    <property type="entry name" value="SCO4226"/>
</dbReference>
<accession>A0A7W5HMK9</accession>
<reference evidence="1 2" key="1">
    <citation type="submission" date="2020-08" db="EMBL/GenBank/DDBJ databases">
        <title>Genomic Encyclopedia of Type Strains, Phase III (KMG-III): the genomes of soil and plant-associated and newly described type strains.</title>
        <authorList>
            <person name="Whitman W."/>
        </authorList>
    </citation>
    <scope>NUCLEOTIDE SEQUENCE [LARGE SCALE GENOMIC DNA]</scope>
    <source>
        <strain evidence="1 2">CECT 7744</strain>
    </source>
</reference>
<dbReference type="RefSeq" id="WP_183385017.1">
    <property type="nucleotide sequence ID" value="NZ_JACHXR010000013.1"/>
</dbReference>
<gene>
    <name evidence="1" type="ORF">FHR97_003453</name>
</gene>
<evidence type="ECO:0000313" key="1">
    <source>
        <dbReference type="EMBL" id="MBB3232584.1"/>
    </source>
</evidence>
<comment type="caution">
    <text evidence="1">The sequence shown here is derived from an EMBL/GenBank/DDBJ whole genome shotgun (WGS) entry which is preliminary data.</text>
</comment>
<protein>
    <recommendedName>
        <fullName evidence="3">DUF4242 domain-containing protein</fullName>
    </recommendedName>
</protein>
<organism evidence="1 2">
    <name type="scientific">Halomonas stenophila</name>
    <dbReference type="NCBI Taxonomy" id="795312"/>
    <lineage>
        <taxon>Bacteria</taxon>
        <taxon>Pseudomonadati</taxon>
        <taxon>Pseudomonadota</taxon>
        <taxon>Gammaproteobacteria</taxon>
        <taxon>Oceanospirillales</taxon>
        <taxon>Halomonadaceae</taxon>
        <taxon>Halomonas</taxon>
    </lineage>
</organism>
<dbReference type="Pfam" id="PF14026">
    <property type="entry name" value="SCO4226-like"/>
    <property type="match status" value="1"/>
</dbReference>
<name>A0A7W5HMK9_9GAMM</name>
<evidence type="ECO:0008006" key="3">
    <source>
        <dbReference type="Google" id="ProtNLM"/>
    </source>
</evidence>
<proteinExistence type="predicted"/>
<keyword evidence="2" id="KW-1185">Reference proteome</keyword>
<dbReference type="InterPro" id="IPR025336">
    <property type="entry name" value="SCO4226-like"/>
</dbReference>
<dbReference type="Gene3D" id="3.30.70.3090">
    <property type="entry name" value="ORF SCO4226, nickel-binding ferredoxin-like monomer"/>
    <property type="match status" value="1"/>
</dbReference>
<dbReference type="Proteomes" id="UP000518892">
    <property type="component" value="Unassembled WGS sequence"/>
</dbReference>
<evidence type="ECO:0000313" key="2">
    <source>
        <dbReference type="Proteomes" id="UP000518892"/>
    </source>
</evidence>